<feature type="transmembrane region" description="Helical" evidence="1">
    <location>
        <begin position="79"/>
        <end position="112"/>
    </location>
</feature>
<feature type="transmembrane region" description="Helical" evidence="1">
    <location>
        <begin position="47"/>
        <end position="67"/>
    </location>
</feature>
<protein>
    <submittedName>
        <fullName evidence="2">Uncharacterized protein</fullName>
    </submittedName>
</protein>
<accession>A0A8J7SUR1</accession>
<name>A0A8J7SUR1_9RHOB</name>
<evidence type="ECO:0000313" key="2">
    <source>
        <dbReference type="EMBL" id="MBL4929870.1"/>
    </source>
</evidence>
<keyword evidence="1" id="KW-0812">Transmembrane</keyword>
<proteinExistence type="predicted"/>
<dbReference type="AlphaFoldDB" id="A0A8J7SUR1"/>
<reference evidence="2" key="1">
    <citation type="submission" date="2021-01" db="EMBL/GenBank/DDBJ databases">
        <title>Genome seq and assembly of Tabrizicola sp. KVB23.</title>
        <authorList>
            <person name="Chhetri G."/>
        </authorList>
    </citation>
    <scope>NUCLEOTIDE SEQUENCE</scope>
    <source>
        <strain evidence="2">KVB23</strain>
    </source>
</reference>
<organism evidence="2 3">
    <name type="scientific">Fuscibacter oryzae</name>
    <dbReference type="NCBI Taxonomy" id="2803939"/>
    <lineage>
        <taxon>Bacteria</taxon>
        <taxon>Pseudomonadati</taxon>
        <taxon>Pseudomonadota</taxon>
        <taxon>Alphaproteobacteria</taxon>
        <taxon>Rhodobacterales</taxon>
        <taxon>Paracoccaceae</taxon>
        <taxon>Fuscibacter</taxon>
    </lineage>
</organism>
<dbReference type="RefSeq" id="WP_202662434.1">
    <property type="nucleotide sequence ID" value="NZ_JAESVP010000011.1"/>
</dbReference>
<gene>
    <name evidence="2" type="ORF">JI744_17340</name>
</gene>
<feature type="transmembrane region" description="Helical" evidence="1">
    <location>
        <begin position="6"/>
        <end position="26"/>
    </location>
</feature>
<dbReference type="Proteomes" id="UP000619033">
    <property type="component" value="Unassembled WGS sequence"/>
</dbReference>
<keyword evidence="3" id="KW-1185">Reference proteome</keyword>
<dbReference type="EMBL" id="JAESVP010000011">
    <property type="protein sequence ID" value="MBL4929870.1"/>
    <property type="molecule type" value="Genomic_DNA"/>
</dbReference>
<evidence type="ECO:0000313" key="3">
    <source>
        <dbReference type="Proteomes" id="UP000619033"/>
    </source>
</evidence>
<keyword evidence="1" id="KW-1133">Transmembrane helix</keyword>
<keyword evidence="1" id="KW-0472">Membrane</keyword>
<sequence>MRNAALVLGIIGGIWAMIVGFFGYGYTTFVEQHGAIGEMGKQVDHPMVIKAASFLAPVLAIAGGAMARSQNQPAGVLLLAAGAAIWFAFGFNVFTMFPIAFCGLGGILALAARQPDTH</sequence>
<comment type="caution">
    <text evidence="2">The sequence shown here is derived from an EMBL/GenBank/DDBJ whole genome shotgun (WGS) entry which is preliminary data.</text>
</comment>
<evidence type="ECO:0000256" key="1">
    <source>
        <dbReference type="SAM" id="Phobius"/>
    </source>
</evidence>